<name>A0A3Q3XDE8_MOLML</name>
<dbReference type="Pfam" id="PF00787">
    <property type="entry name" value="PX"/>
    <property type="match status" value="1"/>
</dbReference>
<sequence>MANPFVPVPACRFWTRRASPIPAASSIKCETLNPDLKCMRGVGPGTTTPDDRRRTRGGVLDGSSTLLESDGSVGHSWEERPTIPTLLGYQILEKRAKLTVYKILVMGGQRDSWVIFRQYSDFCRLKDKLKELFPSFSLALPPKHWFRNSYDEELLEERRIGLQTFLQSLTSDRDVISTCIEAVQRFLCLANQPFDNLEEIRAVCEALEENNHHLQRDLLENQREVDTLKKTLEEKENHINLLLKKYFYPLFKKEKFTHLSLYKISPYIQAATGTPGQLVVIQSTSQICHSFFLSMRSVSSSVGAT</sequence>
<dbReference type="InterPro" id="IPR001683">
    <property type="entry name" value="PX_dom"/>
</dbReference>
<dbReference type="GO" id="GO:0045022">
    <property type="term" value="P:early endosome to late endosome transport"/>
    <property type="evidence" value="ECO:0007669"/>
    <property type="project" value="TreeGrafter"/>
</dbReference>
<feature type="region of interest" description="Disordered" evidence="4">
    <location>
        <begin position="40"/>
        <end position="59"/>
    </location>
</feature>
<dbReference type="STRING" id="94237.ENSMMOP00000023819"/>
<evidence type="ECO:0000313" key="6">
    <source>
        <dbReference type="Ensembl" id="ENSMMOP00000023819.1"/>
    </source>
</evidence>
<dbReference type="GO" id="GO:0006622">
    <property type="term" value="P:protein targeting to lysosome"/>
    <property type="evidence" value="ECO:0007669"/>
    <property type="project" value="TreeGrafter"/>
</dbReference>
<dbReference type="Proteomes" id="UP000261620">
    <property type="component" value="Unplaced"/>
</dbReference>
<evidence type="ECO:0000256" key="1">
    <source>
        <dbReference type="ARBA" id="ARBA00004496"/>
    </source>
</evidence>
<dbReference type="GO" id="GO:0035091">
    <property type="term" value="F:phosphatidylinositol binding"/>
    <property type="evidence" value="ECO:0007669"/>
    <property type="project" value="InterPro"/>
</dbReference>
<dbReference type="Gene3D" id="3.30.1520.10">
    <property type="entry name" value="Phox-like domain"/>
    <property type="match status" value="1"/>
</dbReference>
<dbReference type="AlphaFoldDB" id="A0A3Q3XDE8"/>
<accession>A0A3Q3XDE8</accession>
<dbReference type="InterPro" id="IPR051837">
    <property type="entry name" value="SortingNexin/PXDomain-PKLike"/>
</dbReference>
<reference evidence="6" key="2">
    <citation type="submission" date="2025-09" db="UniProtKB">
        <authorList>
            <consortium name="Ensembl"/>
        </authorList>
    </citation>
    <scope>IDENTIFICATION</scope>
</reference>
<dbReference type="InterPro" id="IPR036871">
    <property type="entry name" value="PX_dom_sf"/>
</dbReference>
<evidence type="ECO:0000259" key="5">
    <source>
        <dbReference type="PROSITE" id="PS50195"/>
    </source>
</evidence>
<proteinExistence type="predicted"/>
<dbReference type="PANTHER" id="PTHR22999:SF23">
    <property type="entry name" value="SORTING NEXIN-16"/>
    <property type="match status" value="1"/>
</dbReference>
<organism evidence="6 7">
    <name type="scientific">Mola mola</name>
    <name type="common">Ocean sunfish</name>
    <name type="synonym">Tetraodon mola</name>
    <dbReference type="NCBI Taxonomy" id="94237"/>
    <lineage>
        <taxon>Eukaryota</taxon>
        <taxon>Metazoa</taxon>
        <taxon>Chordata</taxon>
        <taxon>Craniata</taxon>
        <taxon>Vertebrata</taxon>
        <taxon>Euteleostomi</taxon>
        <taxon>Actinopterygii</taxon>
        <taxon>Neopterygii</taxon>
        <taxon>Teleostei</taxon>
        <taxon>Neoteleostei</taxon>
        <taxon>Acanthomorphata</taxon>
        <taxon>Eupercaria</taxon>
        <taxon>Tetraodontiformes</taxon>
        <taxon>Molidae</taxon>
        <taxon>Mola</taxon>
    </lineage>
</organism>
<dbReference type="GO" id="GO:0008333">
    <property type="term" value="P:endosome to lysosome transport"/>
    <property type="evidence" value="ECO:0007669"/>
    <property type="project" value="TreeGrafter"/>
</dbReference>
<feature type="domain" description="PX" evidence="5">
    <location>
        <begin position="79"/>
        <end position="194"/>
    </location>
</feature>
<evidence type="ECO:0000256" key="3">
    <source>
        <dbReference type="SAM" id="Coils"/>
    </source>
</evidence>
<evidence type="ECO:0000256" key="2">
    <source>
        <dbReference type="ARBA" id="ARBA00022490"/>
    </source>
</evidence>
<reference evidence="6" key="1">
    <citation type="submission" date="2025-08" db="UniProtKB">
        <authorList>
            <consortium name="Ensembl"/>
        </authorList>
    </citation>
    <scope>IDENTIFICATION</scope>
</reference>
<dbReference type="GO" id="GO:0005770">
    <property type="term" value="C:late endosome"/>
    <property type="evidence" value="ECO:0007669"/>
    <property type="project" value="TreeGrafter"/>
</dbReference>
<dbReference type="SMART" id="SM00312">
    <property type="entry name" value="PX"/>
    <property type="match status" value="1"/>
</dbReference>
<protein>
    <recommendedName>
        <fullName evidence="5">PX domain-containing protein</fullName>
    </recommendedName>
</protein>
<feature type="coiled-coil region" evidence="3">
    <location>
        <begin position="197"/>
        <end position="245"/>
    </location>
</feature>
<evidence type="ECO:0000256" key="4">
    <source>
        <dbReference type="SAM" id="MobiDB-lite"/>
    </source>
</evidence>
<keyword evidence="3" id="KW-0175">Coiled coil</keyword>
<dbReference type="GO" id="GO:0005769">
    <property type="term" value="C:early endosome"/>
    <property type="evidence" value="ECO:0007669"/>
    <property type="project" value="TreeGrafter"/>
</dbReference>
<dbReference type="SUPFAM" id="SSF64268">
    <property type="entry name" value="PX domain"/>
    <property type="match status" value="1"/>
</dbReference>
<dbReference type="PROSITE" id="PS50195">
    <property type="entry name" value="PX"/>
    <property type="match status" value="1"/>
</dbReference>
<dbReference type="PANTHER" id="PTHR22999">
    <property type="entry name" value="PX SERINE/THREONINE KINASE PXK"/>
    <property type="match status" value="1"/>
</dbReference>
<keyword evidence="2" id="KW-0963">Cytoplasm</keyword>
<evidence type="ECO:0000313" key="7">
    <source>
        <dbReference type="Proteomes" id="UP000261620"/>
    </source>
</evidence>
<dbReference type="Ensembl" id="ENSMMOT00000024216.1">
    <property type="protein sequence ID" value="ENSMMOP00000023819.1"/>
    <property type="gene ID" value="ENSMMOG00000018127.1"/>
</dbReference>
<comment type="subcellular location">
    <subcellularLocation>
        <location evidence="1">Cytoplasm</location>
    </subcellularLocation>
</comment>
<keyword evidence="7" id="KW-1185">Reference proteome</keyword>